<feature type="compositionally biased region" description="Low complexity" evidence="1">
    <location>
        <begin position="377"/>
        <end position="388"/>
    </location>
</feature>
<dbReference type="GO" id="GO:0000981">
    <property type="term" value="F:DNA-binding transcription factor activity, RNA polymerase II-specific"/>
    <property type="evidence" value="ECO:0007669"/>
    <property type="project" value="TreeGrafter"/>
</dbReference>
<evidence type="ECO:0000256" key="1">
    <source>
        <dbReference type="SAM" id="MobiDB-lite"/>
    </source>
</evidence>
<feature type="compositionally biased region" description="Low complexity" evidence="1">
    <location>
        <begin position="212"/>
        <end position="236"/>
    </location>
</feature>
<name>A0A8D9DYY4_9HEMI</name>
<accession>A0A8D9DYY4</accession>
<feature type="region of interest" description="Disordered" evidence="1">
    <location>
        <begin position="182"/>
        <end position="236"/>
    </location>
</feature>
<evidence type="ECO:0000313" key="3">
    <source>
        <dbReference type="EMBL" id="CAG6733139.1"/>
    </source>
</evidence>
<dbReference type="PROSITE" id="PS00036">
    <property type="entry name" value="BZIP_BASIC"/>
    <property type="match status" value="1"/>
</dbReference>
<protein>
    <submittedName>
        <fullName evidence="3">Protein CREBRF homolog</fullName>
    </submittedName>
</protein>
<feature type="region of interest" description="Disordered" evidence="1">
    <location>
        <begin position="319"/>
        <end position="438"/>
    </location>
</feature>
<feature type="compositionally biased region" description="Polar residues" evidence="1">
    <location>
        <begin position="291"/>
        <end position="307"/>
    </location>
</feature>
<sequence length="652" mass="70081">MGDPASPYSEFFVNTGFSVKQEPMIVEQSGGMPIPSRRTTSDVIQGFKFELDTSNYDILNQDSNSMSSDPSLYTALWKDTSVKMEDDVGDDIFQVDKSDLIQGPTLAELNAQDNTLLEDLNFDDIYLPEEFNSTSYGGSGDTPHLSSRLSPCYENSSTLSPPLASSFPPAGFGLRDLASTTSMPSSPLTLGEMLKSSTSTSIPSGYRPPTLSPNSAHSSSSSILTPPKQSQSLHLHSNTASSILSSSLHSNNSGVGLGDNTVLRRKKCGVSVHSGGDPLLSVSPDHHLGHNDQSVPSNASLGSKSSTSPVHVVYLGTSAGSVGSGGGTPHGRVTYRPGASRLSSSAPSHSGFDHPIWQRREPRPHLLSTSSLVEADSTSSLSTGGILSPEAHDFSLDDEFDSDDDSEAEGHYEDFSSDQDSGSDNEGLGGASSLGGSSAKSAKKERFFWQYNVQSKGPKGQRLVLSTKQEDPHCLNEITDPVFSPGCSLQGIKHSGKARKGDGNDLTPNPRKLHSIGMELDKLQRHITDMTPVSELPVNVRPKTRKEKNKLASRACRLKKKAQHEANKIKLVGVECEHKRLMIGIHQVKEQLVTMCRVTEPQERAELAAKCDKIVRHATKVKVAGQTTDFVNKILDKVKSGIPNGGLDEFHS</sequence>
<dbReference type="PANTHER" id="PTHR21552:SF2">
    <property type="entry name" value="CREB3 REGULATORY FACTOR"/>
    <property type="match status" value="1"/>
</dbReference>
<evidence type="ECO:0000259" key="2">
    <source>
        <dbReference type="PROSITE" id="PS00036"/>
    </source>
</evidence>
<dbReference type="CDD" id="cd14809">
    <property type="entry name" value="bZIP_AUREO-like"/>
    <property type="match status" value="1"/>
</dbReference>
<dbReference type="GO" id="GO:0000977">
    <property type="term" value="F:RNA polymerase II transcription regulatory region sequence-specific DNA binding"/>
    <property type="evidence" value="ECO:0007669"/>
    <property type="project" value="TreeGrafter"/>
</dbReference>
<feature type="compositionally biased region" description="Polar residues" evidence="1">
    <location>
        <begin position="144"/>
        <end position="153"/>
    </location>
</feature>
<dbReference type="GO" id="GO:0006986">
    <property type="term" value="P:response to unfolded protein"/>
    <property type="evidence" value="ECO:0007669"/>
    <property type="project" value="InterPro"/>
</dbReference>
<organism evidence="3">
    <name type="scientific">Cacopsylla melanoneura</name>
    <dbReference type="NCBI Taxonomy" id="428564"/>
    <lineage>
        <taxon>Eukaryota</taxon>
        <taxon>Metazoa</taxon>
        <taxon>Ecdysozoa</taxon>
        <taxon>Arthropoda</taxon>
        <taxon>Hexapoda</taxon>
        <taxon>Insecta</taxon>
        <taxon>Pterygota</taxon>
        <taxon>Neoptera</taxon>
        <taxon>Paraneoptera</taxon>
        <taxon>Hemiptera</taxon>
        <taxon>Sternorrhyncha</taxon>
        <taxon>Psylloidea</taxon>
        <taxon>Psyllidae</taxon>
        <taxon>Psyllinae</taxon>
        <taxon>Cacopsylla</taxon>
    </lineage>
</organism>
<dbReference type="GO" id="GO:0005634">
    <property type="term" value="C:nucleus"/>
    <property type="evidence" value="ECO:0007669"/>
    <property type="project" value="TreeGrafter"/>
</dbReference>
<feature type="region of interest" description="Disordered" evidence="1">
    <location>
        <begin position="133"/>
        <end position="153"/>
    </location>
</feature>
<feature type="compositionally biased region" description="Acidic residues" evidence="1">
    <location>
        <begin position="396"/>
        <end position="407"/>
    </location>
</feature>
<feature type="compositionally biased region" description="Low complexity" evidence="1">
    <location>
        <begin position="330"/>
        <end position="350"/>
    </location>
</feature>
<dbReference type="InterPro" id="IPR039165">
    <property type="entry name" value="CREBRF"/>
</dbReference>
<feature type="region of interest" description="Disordered" evidence="1">
    <location>
        <begin position="275"/>
        <end position="307"/>
    </location>
</feature>
<proteinExistence type="predicted"/>
<dbReference type="EMBL" id="HBUF01388906">
    <property type="protein sequence ID" value="CAG6733139.1"/>
    <property type="molecule type" value="Transcribed_RNA"/>
</dbReference>
<reference evidence="3" key="1">
    <citation type="submission" date="2021-05" db="EMBL/GenBank/DDBJ databases">
        <authorList>
            <person name="Alioto T."/>
            <person name="Alioto T."/>
            <person name="Gomez Garrido J."/>
        </authorList>
    </citation>
    <scope>NUCLEOTIDE SEQUENCE</scope>
</reference>
<dbReference type="PANTHER" id="PTHR21552">
    <property type="entry name" value="ADULT RETINA PROTEIN"/>
    <property type="match status" value="1"/>
</dbReference>
<feature type="domain" description="BZIP" evidence="2">
    <location>
        <begin position="545"/>
        <end position="559"/>
    </location>
</feature>
<dbReference type="InterPro" id="IPR004827">
    <property type="entry name" value="bZIP"/>
</dbReference>
<dbReference type="EMBL" id="HBUF01388905">
    <property type="protein sequence ID" value="CAG6733137.1"/>
    <property type="molecule type" value="Transcribed_RNA"/>
</dbReference>
<dbReference type="AlphaFoldDB" id="A0A8D9DYY4"/>